<evidence type="ECO:0000313" key="1">
    <source>
        <dbReference type="EMBL" id="KKL17170.1"/>
    </source>
</evidence>
<accession>A0A0F9B6B0</accession>
<feature type="non-terminal residue" evidence="1">
    <location>
        <position position="20"/>
    </location>
</feature>
<reference evidence="1" key="1">
    <citation type="journal article" date="2015" name="Nature">
        <title>Complex archaea that bridge the gap between prokaryotes and eukaryotes.</title>
        <authorList>
            <person name="Spang A."/>
            <person name="Saw J.H."/>
            <person name="Jorgensen S.L."/>
            <person name="Zaremba-Niedzwiedzka K."/>
            <person name="Martijn J."/>
            <person name="Lind A.E."/>
            <person name="van Eijk R."/>
            <person name="Schleper C."/>
            <person name="Guy L."/>
            <person name="Ettema T.J."/>
        </authorList>
    </citation>
    <scope>NUCLEOTIDE SEQUENCE</scope>
</reference>
<gene>
    <name evidence="1" type="ORF">LCGC14_2488260</name>
</gene>
<name>A0A0F9B6B0_9ZZZZ</name>
<dbReference type="AlphaFoldDB" id="A0A0F9B6B0"/>
<comment type="caution">
    <text evidence="1">The sequence shown here is derived from an EMBL/GenBank/DDBJ whole genome shotgun (WGS) entry which is preliminary data.</text>
</comment>
<protein>
    <submittedName>
        <fullName evidence="1">Uncharacterized protein</fullName>
    </submittedName>
</protein>
<sequence length="20" mass="2191">MGGHIQSGDFDTLEEAVQAW</sequence>
<proteinExistence type="predicted"/>
<dbReference type="EMBL" id="LAZR01039368">
    <property type="protein sequence ID" value="KKL17170.1"/>
    <property type="molecule type" value="Genomic_DNA"/>
</dbReference>
<organism evidence="1">
    <name type="scientific">marine sediment metagenome</name>
    <dbReference type="NCBI Taxonomy" id="412755"/>
    <lineage>
        <taxon>unclassified sequences</taxon>
        <taxon>metagenomes</taxon>
        <taxon>ecological metagenomes</taxon>
    </lineage>
</organism>